<gene>
    <name evidence="4" type="ORF">MNVM_10660</name>
</gene>
<evidence type="ECO:0000256" key="1">
    <source>
        <dbReference type="SAM" id="MobiDB-lite"/>
    </source>
</evidence>
<dbReference type="NCBIfam" id="TIGR04529">
    <property type="entry name" value="MTB_hemophore"/>
    <property type="match status" value="1"/>
</dbReference>
<evidence type="ECO:0000256" key="2">
    <source>
        <dbReference type="SAM" id="SignalP"/>
    </source>
</evidence>
<dbReference type="RefSeq" id="WP_083037243.1">
    <property type="nucleotide sequence ID" value="NZ_AP022562.1"/>
</dbReference>
<feature type="compositionally biased region" description="Polar residues" evidence="1">
    <location>
        <begin position="101"/>
        <end position="110"/>
    </location>
</feature>
<dbReference type="Pfam" id="PF16525">
    <property type="entry name" value="MHB"/>
    <property type="match status" value="1"/>
</dbReference>
<dbReference type="KEGG" id="mnm:MNVM_10660"/>
<dbReference type="InterPro" id="IPR032407">
    <property type="entry name" value="MHB"/>
</dbReference>
<feature type="region of interest" description="Disordered" evidence="1">
    <location>
        <begin position="69"/>
        <end position="110"/>
    </location>
</feature>
<sequence length="110" mass="11622">MGSAFAGALAAAMLCGSAGTAAAAPAGCTAADLARVSASVATETETYLTAHSDVNEFFTSLKTMPAEQVQSSVESYMDSHPQVHDDLKKIRQPRNDLQKRCNWSSDELPD</sequence>
<evidence type="ECO:0000313" key="4">
    <source>
        <dbReference type="EMBL" id="BBX11985.1"/>
    </source>
</evidence>
<proteinExistence type="predicted"/>
<dbReference type="Proteomes" id="UP000466997">
    <property type="component" value="Chromosome"/>
</dbReference>
<dbReference type="InterPro" id="IPR038378">
    <property type="entry name" value="MHB_sf"/>
</dbReference>
<organism evidence="4 5">
    <name type="scientific">Mycobacterium novum</name>
    <dbReference type="NCBI Taxonomy" id="2492438"/>
    <lineage>
        <taxon>Bacteria</taxon>
        <taxon>Bacillati</taxon>
        <taxon>Actinomycetota</taxon>
        <taxon>Actinomycetes</taxon>
        <taxon>Mycobacteriales</taxon>
        <taxon>Mycobacteriaceae</taxon>
        <taxon>Mycobacterium</taxon>
    </lineage>
</organism>
<dbReference type="Gene3D" id="1.20.20.20">
    <property type="entry name" value="Haemophore, haem-binding domain"/>
    <property type="match status" value="1"/>
</dbReference>
<accession>A0A7I7JJ99</accession>
<dbReference type="AlphaFoldDB" id="A0A7I7JJ99"/>
<feature type="chain" id="PRO_5029529525" description="Haemophore haem-binding domain-containing protein" evidence="2">
    <location>
        <begin position="24"/>
        <end position="110"/>
    </location>
</feature>
<keyword evidence="2" id="KW-0732">Signal</keyword>
<name>A0A7I7JJ99_9MYCO</name>
<feature type="compositionally biased region" description="Basic and acidic residues" evidence="1">
    <location>
        <begin position="81"/>
        <end position="99"/>
    </location>
</feature>
<dbReference type="GO" id="GO:0020037">
    <property type="term" value="F:heme binding"/>
    <property type="evidence" value="ECO:0007669"/>
    <property type="project" value="InterPro"/>
</dbReference>
<protein>
    <recommendedName>
        <fullName evidence="3">Haemophore haem-binding domain-containing protein</fullName>
    </recommendedName>
</protein>
<dbReference type="EMBL" id="AP022562">
    <property type="protein sequence ID" value="BBX11985.1"/>
    <property type="molecule type" value="Genomic_DNA"/>
</dbReference>
<keyword evidence="5" id="KW-1185">Reference proteome</keyword>
<feature type="signal peptide" evidence="2">
    <location>
        <begin position="1"/>
        <end position="23"/>
    </location>
</feature>
<reference evidence="4 5" key="1">
    <citation type="journal article" date="2019" name="Emerg. Microbes Infect.">
        <title>Comprehensive subspecies identification of 175 nontuberculous mycobacteria species based on 7547 genomic profiles.</title>
        <authorList>
            <person name="Matsumoto Y."/>
            <person name="Kinjo T."/>
            <person name="Motooka D."/>
            <person name="Nabeya D."/>
            <person name="Jung N."/>
            <person name="Uechi K."/>
            <person name="Horii T."/>
            <person name="Iida T."/>
            <person name="Fujita J."/>
            <person name="Nakamura S."/>
        </authorList>
    </citation>
    <scope>NUCLEOTIDE SEQUENCE [LARGE SCALE GENOMIC DNA]</scope>
    <source>
        <strain evidence="4 5">JCM 6391</strain>
    </source>
</reference>
<evidence type="ECO:0000313" key="5">
    <source>
        <dbReference type="Proteomes" id="UP000466997"/>
    </source>
</evidence>
<evidence type="ECO:0000259" key="3">
    <source>
        <dbReference type="Pfam" id="PF16525"/>
    </source>
</evidence>
<feature type="domain" description="Haemophore haem-binding" evidence="3">
    <location>
        <begin position="28"/>
        <end position="102"/>
    </location>
</feature>